<keyword evidence="2" id="KW-1185">Reference proteome</keyword>
<reference evidence="1 2" key="1">
    <citation type="submission" date="2015-01" db="EMBL/GenBank/DDBJ databases">
        <title>The Genome Sequence of Exophiala spinifera CBS89968.</title>
        <authorList>
            <consortium name="The Broad Institute Genomics Platform"/>
            <person name="Cuomo C."/>
            <person name="de Hoog S."/>
            <person name="Gorbushina A."/>
            <person name="Stielow B."/>
            <person name="Teixiera M."/>
            <person name="Abouelleil A."/>
            <person name="Chapman S.B."/>
            <person name="Priest M."/>
            <person name="Young S.K."/>
            <person name="Wortman J."/>
            <person name="Nusbaum C."/>
            <person name="Birren B."/>
        </authorList>
    </citation>
    <scope>NUCLEOTIDE SEQUENCE [LARGE SCALE GENOMIC DNA]</scope>
    <source>
        <strain evidence="1 2">CBS 89968</strain>
    </source>
</reference>
<proteinExistence type="predicted"/>
<dbReference type="AlphaFoldDB" id="A0A0D1YHU7"/>
<dbReference type="Gene3D" id="3.90.1590.10">
    <property type="entry name" value="glutathione-dependent formaldehyde- activating enzyme (gfa)"/>
    <property type="match status" value="2"/>
</dbReference>
<organism evidence="1 2">
    <name type="scientific">Exophiala spinifera</name>
    <dbReference type="NCBI Taxonomy" id="91928"/>
    <lineage>
        <taxon>Eukaryota</taxon>
        <taxon>Fungi</taxon>
        <taxon>Dikarya</taxon>
        <taxon>Ascomycota</taxon>
        <taxon>Pezizomycotina</taxon>
        <taxon>Eurotiomycetes</taxon>
        <taxon>Chaetothyriomycetidae</taxon>
        <taxon>Chaetothyriales</taxon>
        <taxon>Herpotrichiellaceae</taxon>
        <taxon>Exophiala</taxon>
    </lineage>
</organism>
<dbReference type="RefSeq" id="XP_016234697.1">
    <property type="nucleotide sequence ID" value="XM_016381595.1"/>
</dbReference>
<protein>
    <submittedName>
        <fullName evidence="1">Uncharacterized protein</fullName>
    </submittedName>
</protein>
<dbReference type="InterPro" id="IPR011057">
    <property type="entry name" value="Mss4-like_sf"/>
</dbReference>
<dbReference type="GeneID" id="27334348"/>
<dbReference type="Proteomes" id="UP000053328">
    <property type="component" value="Unassembled WGS sequence"/>
</dbReference>
<name>A0A0D1YHU7_9EURO</name>
<accession>A0A0D1YHU7</accession>
<dbReference type="SUPFAM" id="SSF51316">
    <property type="entry name" value="Mss4-like"/>
    <property type="match status" value="2"/>
</dbReference>
<dbReference type="PANTHER" id="PTHR33337:SF40">
    <property type="entry name" value="CENP-V_GFA DOMAIN-CONTAINING PROTEIN-RELATED"/>
    <property type="match status" value="1"/>
</dbReference>
<dbReference type="EMBL" id="KN847496">
    <property type="protein sequence ID" value="KIW14481.1"/>
    <property type="molecule type" value="Genomic_DNA"/>
</dbReference>
<gene>
    <name evidence="1" type="ORF">PV08_07265</name>
</gene>
<dbReference type="OrthoDB" id="5422068at2759"/>
<dbReference type="PANTHER" id="PTHR33337">
    <property type="entry name" value="GFA DOMAIN-CONTAINING PROTEIN"/>
    <property type="match status" value="1"/>
</dbReference>
<dbReference type="VEuPathDB" id="FungiDB:PV08_07265"/>
<sequence length="273" mass="30073">MPLPLPEILDSGNLTRYDSSSTCQRWFCRQCGASTINIDKGDGADEWEVATGLLHFVDGRGLDGRLKRVQLWVDDVKGDGGAVPWINQGRLLGHGDIGGPKPACRIFTQSSPRCTLPLPNVVLSILRPDDESSKSNHGKFEAGLDACTSCRLVSGFEVTSWLTVPRHLIKSGSTGLNDLLSNTSKLHHYKTSPDVGRYFCAKCGATVFYYKQGLDTIDIGTGLLEPLNERMVRVENWLAWQKYPTGVAYQEDAVDKDFIANLAEGMHSRDSQQ</sequence>
<dbReference type="HOGENOM" id="CLU_038839_0_0_1"/>
<evidence type="ECO:0000313" key="2">
    <source>
        <dbReference type="Proteomes" id="UP000053328"/>
    </source>
</evidence>
<evidence type="ECO:0000313" key="1">
    <source>
        <dbReference type="EMBL" id="KIW14481.1"/>
    </source>
</evidence>